<dbReference type="AlphaFoldDB" id="A0AAV8UQH6"/>
<reference evidence="2 3" key="1">
    <citation type="journal article" date="2023" name="Nat. Commun.">
        <title>Origin of minicircular mitochondrial genomes in red algae.</title>
        <authorList>
            <person name="Lee Y."/>
            <person name="Cho C.H."/>
            <person name="Lee Y.M."/>
            <person name="Park S.I."/>
            <person name="Yang J.H."/>
            <person name="West J.A."/>
            <person name="Bhattacharya D."/>
            <person name="Yoon H.S."/>
        </authorList>
    </citation>
    <scope>NUCLEOTIDE SEQUENCE [LARGE SCALE GENOMIC DNA]</scope>
    <source>
        <strain evidence="2 3">CCMP1338</strain>
        <tissue evidence="2">Whole cell</tissue>
    </source>
</reference>
<organism evidence="2 3">
    <name type="scientific">Rhodosorus marinus</name>
    <dbReference type="NCBI Taxonomy" id="101924"/>
    <lineage>
        <taxon>Eukaryota</taxon>
        <taxon>Rhodophyta</taxon>
        <taxon>Stylonematophyceae</taxon>
        <taxon>Stylonematales</taxon>
        <taxon>Stylonemataceae</taxon>
        <taxon>Rhodosorus</taxon>
    </lineage>
</organism>
<protein>
    <recommendedName>
        <fullName evidence="4">BLOC-1-related complex subunit 5</fullName>
    </recommendedName>
</protein>
<gene>
    <name evidence="2" type="ORF">NDN08_001315</name>
</gene>
<feature type="region of interest" description="Disordered" evidence="1">
    <location>
        <begin position="1"/>
        <end position="32"/>
    </location>
</feature>
<keyword evidence="3" id="KW-1185">Reference proteome</keyword>
<evidence type="ECO:0000256" key="1">
    <source>
        <dbReference type="SAM" id="MobiDB-lite"/>
    </source>
</evidence>
<proteinExistence type="predicted"/>
<feature type="region of interest" description="Disordered" evidence="1">
    <location>
        <begin position="180"/>
        <end position="205"/>
    </location>
</feature>
<name>A0AAV8UQH6_9RHOD</name>
<feature type="compositionally biased region" description="Basic and acidic residues" evidence="1">
    <location>
        <begin position="185"/>
        <end position="199"/>
    </location>
</feature>
<accession>A0AAV8UQH6</accession>
<dbReference type="Proteomes" id="UP001157974">
    <property type="component" value="Unassembled WGS sequence"/>
</dbReference>
<sequence length="205" mass="22257">MGNEQSSDGAPAGSSVLTVKTDSGDTVEERKGIAKLESLPDVRPLVVQRNNSEATAAMLPAVMASLLSIKSSNPKPGLRFDDEDVLKALDGLASTGNDEQLVREQEKLIKHIEETMRDLKYVRATEENTFILSQAIFKSLHQMDRLLITIADMSEEVDEIGEMLKGITARLPEGDPLKSFSAFVESKKTQDDSGGRAEEDPGVAP</sequence>
<evidence type="ECO:0000313" key="3">
    <source>
        <dbReference type="Proteomes" id="UP001157974"/>
    </source>
</evidence>
<evidence type="ECO:0008006" key="4">
    <source>
        <dbReference type="Google" id="ProtNLM"/>
    </source>
</evidence>
<dbReference type="EMBL" id="JAMWBK010000005">
    <property type="protein sequence ID" value="KAJ8904800.1"/>
    <property type="molecule type" value="Genomic_DNA"/>
</dbReference>
<comment type="caution">
    <text evidence="2">The sequence shown here is derived from an EMBL/GenBank/DDBJ whole genome shotgun (WGS) entry which is preliminary data.</text>
</comment>
<evidence type="ECO:0000313" key="2">
    <source>
        <dbReference type="EMBL" id="KAJ8904800.1"/>
    </source>
</evidence>